<evidence type="ECO:0000313" key="15">
    <source>
        <dbReference type="Proteomes" id="UP000034805"/>
    </source>
</evidence>
<feature type="transmembrane region" description="Helical" evidence="12">
    <location>
        <begin position="1340"/>
        <end position="1361"/>
    </location>
</feature>
<dbReference type="InterPro" id="IPR001828">
    <property type="entry name" value="ANF_lig-bd_rcpt"/>
</dbReference>
<keyword evidence="4 12" id="KW-0812">Transmembrane</keyword>
<evidence type="ECO:0000256" key="11">
    <source>
        <dbReference type="ARBA" id="ARBA00023224"/>
    </source>
</evidence>
<dbReference type="FunFam" id="2.10.50.30:FF:000002">
    <property type="entry name" value="Vomeronasal 2 receptor, h1"/>
    <property type="match status" value="1"/>
</dbReference>
<dbReference type="FunFam" id="3.40.50.2300:FF:000016">
    <property type="entry name" value="Taste 1 receptor member 2"/>
    <property type="match status" value="1"/>
</dbReference>
<protein>
    <submittedName>
        <fullName evidence="14">Extracellular calcium-sensing receptor-like</fullName>
    </submittedName>
</protein>
<dbReference type="GO" id="GO:0005886">
    <property type="term" value="C:plasma membrane"/>
    <property type="evidence" value="ECO:0007669"/>
    <property type="project" value="UniProtKB-SubCell"/>
</dbReference>
<feature type="non-terminal residue" evidence="14">
    <location>
        <position position="1"/>
    </location>
</feature>
<evidence type="ECO:0000256" key="8">
    <source>
        <dbReference type="ARBA" id="ARBA00023136"/>
    </source>
</evidence>
<feature type="domain" description="G-protein coupled receptors family 3 profile" evidence="13">
    <location>
        <begin position="574"/>
        <end position="705"/>
    </location>
</feature>
<dbReference type="InterPro" id="IPR017978">
    <property type="entry name" value="GPCR_3_C"/>
</dbReference>
<evidence type="ECO:0000256" key="4">
    <source>
        <dbReference type="ARBA" id="ARBA00022692"/>
    </source>
</evidence>
<keyword evidence="7" id="KW-0297">G-protein coupled receptor</keyword>
<dbReference type="SUPFAM" id="SSF53822">
    <property type="entry name" value="Periplasmic binding protein-like I"/>
    <property type="match status" value="2"/>
</dbReference>
<dbReference type="PRINTS" id="PR00248">
    <property type="entry name" value="GPCRMGR"/>
</dbReference>
<dbReference type="EMBL" id="JARO02006562">
    <property type="protein sequence ID" value="KPP65078.1"/>
    <property type="molecule type" value="Genomic_DNA"/>
</dbReference>
<keyword evidence="9 14" id="KW-0675">Receptor</keyword>
<dbReference type="PANTHER" id="PTHR24061:SF579">
    <property type="entry name" value="OLFACTORY RECEPTOR C FAMILY, U1"/>
    <property type="match status" value="1"/>
</dbReference>
<gene>
    <name evidence="14" type="ORF">Z043_116521</name>
</gene>
<keyword evidence="8 12" id="KW-0472">Membrane</keyword>
<dbReference type="FunFam" id="3.40.50.2300:FF:000302">
    <property type="entry name" value="Si:ch211-203b20.7"/>
    <property type="match status" value="1"/>
</dbReference>
<dbReference type="PRINTS" id="PR00592">
    <property type="entry name" value="CASENSINGR"/>
</dbReference>
<accession>A0A0P7U5V4</accession>
<sequence length="1464" mass="160907">GPWGPRSRDKGRLPPAQGYECVLMSLLSMPPRWLPLALLLLSSGAWAPPPTCSRYEGLGSQDEYGLSQDGDVLLGGLFPLYNQPVLQDVTYTRPPEVINCISFQARPLRWAMAMVFAVEQINRDPWLLPGVSLGYRILDSCSKHPWALGGGLSLVSGGGHNCSQVVGVPVIIGDASSTQSITLSTTLGPLGVPMLVRRFGWTWVGAVAVNNDYGLLGVQVFSEEVKAAGVCLAFFETFSRETLASDLPRLVRVIRESEARVVIIFAWYTDAGALLAELARCNVTNRVFLASEAWSTSDSLLQDPALASIGRGVLGIAVRAAPIPGLEQYLRGVRPSQYPGSAVLRSLWEETFGCSPSEAGHKLLPPCGGMETLQTVQSTFVDTSQLRITYNVYLAVYAVAHALHNLLACSRESTPYRKPQCGLGQNIEPRQLLHYLDKVHFTTQLGQDFYFEGGDSQVVYDIVNWQASLDGLLQYTTVGHVEGPYLILNDSAIVWPSGRDTSICTEPCHPGTRKATRKGEPICCFDCLPCADGEISNSTGAVHCDRCPPAFWSNAHHNECIAQQVDFLSFDDSMGITLMGVSVSGAFVTVAVGAVFLYHRHTPLVRANNSELSFMLLLALALCFLCALLFVGRPSPWSCKAQHLAFGVSFVLCLSCILVKTIVVVMAFRSTRPGAHAVKWFGLVQQRASVLFFTCIQAAICTAWLHIIRVLLLLLATVIGSSEPLGHCRQLGDLELPAQEVDGDVIIGGLFPLHIAMSDPELTYRVKPHQDQCTRFDFRAFRWMQTMVFAVEEINNDTHLLPGIRLGYRVLDSCDHVHTSLRGALSLVNSSQKQENAALSCLFRSPVPVIIGLASSTPTRAVAHMLGPFRIPLVSYFATCECLKNKQEFPSFLRTAPSDLFQVQGLVQLVSHFGWRWVGAIGTEDDYSRNGIQAFLEQLHDRGGCLAFYILLPKSASQEQIGHVVDELEASSARVIVAFSTEGQLYGLLNEVVRRNLTGRQWIASEAWVTASLLSGLQYHDVLSGTLGFAFRSASMPALGEFLHRLRPSSRPESVFINMFWEELFSCRLDFTGTTDLLTVAPERPACSGTEDLRGRNPVYSDVSQVRVSYNVYKAVYAIAHALHQLLQCNSMEQSPSNVSCKALLPLEPQQLLSYLKRVNFTNTFGEKVHFDSNGEPVPLYDLVNWQSDDSGFMRFWTVGTFDASAPPGQQLLLDEDAILWTGRRKQVPVSVCTESCPPGSRQASRPHEPPCCFDCIPCADGEVSNQSGSTECTRCPSFHWSDRDRIFCVLMDEDFLAFHESLAIILVTLSVLGFAVTLTVTGIFYHFQSTPIVRANNSELSFLLLLSLSLCFLCVLLFVGRPTPWSCLVRQAAFGISFVLSISCILTKTVVVLVAFRSTLPGSDAARLFGPLQQRMVIFSCTSAQMVLCASCLSWDPPYPSRNTAYQAGKIILECEEGVTLYL</sequence>
<evidence type="ECO:0000256" key="2">
    <source>
        <dbReference type="ARBA" id="ARBA00007242"/>
    </source>
</evidence>
<feature type="transmembrane region" description="Helical" evidence="12">
    <location>
        <begin position="574"/>
        <end position="598"/>
    </location>
</feature>
<evidence type="ECO:0000256" key="6">
    <source>
        <dbReference type="ARBA" id="ARBA00022989"/>
    </source>
</evidence>
<keyword evidence="3" id="KW-1003">Cell membrane</keyword>
<dbReference type="Gene3D" id="3.40.50.2300">
    <property type="match status" value="3"/>
</dbReference>
<evidence type="ECO:0000256" key="5">
    <source>
        <dbReference type="ARBA" id="ARBA00022729"/>
    </source>
</evidence>
<evidence type="ECO:0000256" key="9">
    <source>
        <dbReference type="ARBA" id="ARBA00023170"/>
    </source>
</evidence>
<dbReference type="InterPro" id="IPR000068">
    <property type="entry name" value="GPCR_3_Ca_sens_rcpt-rel"/>
</dbReference>
<feature type="transmembrane region" description="Helical" evidence="12">
    <location>
        <begin position="610"/>
        <end position="632"/>
    </location>
</feature>
<dbReference type="Pfam" id="PF01094">
    <property type="entry name" value="ANF_receptor"/>
    <property type="match status" value="2"/>
</dbReference>
<dbReference type="Pfam" id="PF00003">
    <property type="entry name" value="7tm_3"/>
    <property type="match status" value="2"/>
</dbReference>
<organism evidence="14 15">
    <name type="scientific">Scleropages formosus</name>
    <name type="common">Asian bonytongue</name>
    <name type="synonym">Osteoglossum formosum</name>
    <dbReference type="NCBI Taxonomy" id="113540"/>
    <lineage>
        <taxon>Eukaryota</taxon>
        <taxon>Metazoa</taxon>
        <taxon>Chordata</taxon>
        <taxon>Craniata</taxon>
        <taxon>Vertebrata</taxon>
        <taxon>Euteleostomi</taxon>
        <taxon>Actinopterygii</taxon>
        <taxon>Neopterygii</taxon>
        <taxon>Teleostei</taxon>
        <taxon>Osteoglossocephala</taxon>
        <taxon>Osteoglossomorpha</taxon>
        <taxon>Osteoglossiformes</taxon>
        <taxon>Osteoglossidae</taxon>
        <taxon>Scleropages</taxon>
    </lineage>
</organism>
<keyword evidence="5" id="KW-0732">Signal</keyword>
<dbReference type="Proteomes" id="UP000034805">
    <property type="component" value="Unassembled WGS sequence"/>
</dbReference>
<evidence type="ECO:0000256" key="3">
    <source>
        <dbReference type="ARBA" id="ARBA00022475"/>
    </source>
</evidence>
<evidence type="ECO:0000313" key="14">
    <source>
        <dbReference type="EMBL" id="KPP65078.1"/>
    </source>
</evidence>
<dbReference type="InterPro" id="IPR028082">
    <property type="entry name" value="Peripla_BP_I"/>
</dbReference>
<feature type="transmembrane region" description="Helical" evidence="12">
    <location>
        <begin position="1303"/>
        <end position="1328"/>
    </location>
</feature>
<evidence type="ECO:0000256" key="12">
    <source>
        <dbReference type="SAM" id="Phobius"/>
    </source>
</evidence>
<evidence type="ECO:0000256" key="10">
    <source>
        <dbReference type="ARBA" id="ARBA00023180"/>
    </source>
</evidence>
<feature type="transmembrane region" description="Helical" evidence="12">
    <location>
        <begin position="644"/>
        <end position="668"/>
    </location>
</feature>
<dbReference type="InterPro" id="IPR038550">
    <property type="entry name" value="GPCR_3_9-Cys_sf"/>
</dbReference>
<feature type="transmembrane region" description="Helical" evidence="12">
    <location>
        <begin position="689"/>
        <end position="719"/>
    </location>
</feature>
<keyword evidence="10" id="KW-0325">Glycoprotein</keyword>
<feature type="non-terminal residue" evidence="14">
    <location>
        <position position="1464"/>
    </location>
</feature>
<reference evidence="14 15" key="1">
    <citation type="submission" date="2015-08" db="EMBL/GenBank/DDBJ databases">
        <title>The genome of the Asian arowana (Scleropages formosus).</title>
        <authorList>
            <person name="Tan M.H."/>
            <person name="Gan H.M."/>
            <person name="Croft L.J."/>
            <person name="Austin C.M."/>
        </authorList>
    </citation>
    <scope>NUCLEOTIDE SEQUENCE [LARGE SCALE GENOMIC DNA]</scope>
    <source>
        <strain evidence="14">Aro1</strain>
    </source>
</reference>
<dbReference type="FunFam" id="2.10.50.30:FF:000003">
    <property type="entry name" value="Vomeronasal 2, receptor 120"/>
    <property type="match status" value="1"/>
</dbReference>
<keyword evidence="11" id="KW-0807">Transducer</keyword>
<feature type="domain" description="G-protein coupled receptors family 3 profile" evidence="13">
    <location>
        <begin position="1303"/>
        <end position="1464"/>
    </location>
</feature>
<dbReference type="Pfam" id="PF07562">
    <property type="entry name" value="NCD3G"/>
    <property type="match status" value="2"/>
</dbReference>
<comment type="similarity">
    <text evidence="2">Belongs to the G-protein coupled receptor 3 family.</text>
</comment>
<evidence type="ECO:0000256" key="1">
    <source>
        <dbReference type="ARBA" id="ARBA00004651"/>
    </source>
</evidence>
<feature type="transmembrane region" description="Helical" evidence="12">
    <location>
        <begin position="1373"/>
        <end position="1397"/>
    </location>
</feature>
<evidence type="ECO:0000259" key="13">
    <source>
        <dbReference type="PROSITE" id="PS50259"/>
    </source>
</evidence>
<dbReference type="PROSITE" id="PS50259">
    <property type="entry name" value="G_PROTEIN_RECEP_F3_4"/>
    <property type="match status" value="2"/>
</dbReference>
<evidence type="ECO:0000256" key="7">
    <source>
        <dbReference type="ARBA" id="ARBA00023040"/>
    </source>
</evidence>
<dbReference type="Gene3D" id="2.10.50.30">
    <property type="entry name" value="GPCR, family 3, nine cysteines domain"/>
    <property type="match status" value="2"/>
</dbReference>
<name>A0A0P7U5V4_SCLFO</name>
<dbReference type="InterPro" id="IPR000337">
    <property type="entry name" value="GPCR_3"/>
</dbReference>
<comment type="subcellular location">
    <subcellularLocation>
        <location evidence="1">Cell membrane</location>
        <topology evidence="1">Multi-pass membrane protein</topology>
    </subcellularLocation>
</comment>
<dbReference type="CDD" id="cd06364">
    <property type="entry name" value="PBP1_CaSR"/>
    <property type="match status" value="1"/>
</dbReference>
<proteinExistence type="inferred from homology"/>
<dbReference type="GO" id="GO:0004930">
    <property type="term" value="F:G protein-coupled receptor activity"/>
    <property type="evidence" value="ECO:0007669"/>
    <property type="project" value="UniProtKB-KW"/>
</dbReference>
<keyword evidence="6 12" id="KW-1133">Transmembrane helix</keyword>
<comment type="caution">
    <text evidence="14">The sequence shown here is derived from an EMBL/GenBank/DDBJ whole genome shotgun (WGS) entry which is preliminary data.</text>
</comment>
<dbReference type="InterPro" id="IPR011500">
    <property type="entry name" value="GPCR_3_9-Cys_dom"/>
</dbReference>
<dbReference type="PANTHER" id="PTHR24061">
    <property type="entry name" value="CALCIUM-SENSING RECEPTOR-RELATED"/>
    <property type="match status" value="1"/>
</dbReference>